<sequence length="245" mass="27851">MPKRLVHVLVTSQMPAGMPFQLLSKSSLLDINRRLLSASARHVVRPNIYQKRQFPQAPIHTGAETVLSASARLDETTINPLKSDLVRALKKREPIKAIVLRSILSAYWDANAQGKQKTILDFALLVRKIQRQMIDAADQAKDAGREDVYVREAAQLELVEEYMRSKNFNFLTDQEILSVAKPKLKDAIDARIDKKTWIKHIVTNLKLGKTFAGKFVDQSDVRRVVSKMCREQDMKDAEDKKQADS</sequence>
<dbReference type="SUPFAM" id="SSF89095">
    <property type="entry name" value="GatB/YqeY motif"/>
    <property type="match status" value="1"/>
</dbReference>
<proteinExistence type="predicted"/>
<evidence type="ECO:0000313" key="2">
    <source>
        <dbReference type="Proteomes" id="UP000226192"/>
    </source>
</evidence>
<dbReference type="EMBL" id="NJET01000066">
    <property type="protein sequence ID" value="PHH62649.1"/>
    <property type="molecule type" value="Genomic_DNA"/>
</dbReference>
<dbReference type="InterPro" id="IPR003789">
    <property type="entry name" value="Asn/Gln_tRNA_amidoTrase-B-like"/>
</dbReference>
<evidence type="ECO:0000313" key="1">
    <source>
        <dbReference type="EMBL" id="PHH62649.1"/>
    </source>
</evidence>
<protein>
    <submittedName>
        <fullName evidence="1">Uncharacterized protein</fullName>
    </submittedName>
</protein>
<comment type="caution">
    <text evidence="1">The sequence shown here is derived from an EMBL/GenBank/DDBJ whole genome shotgun (WGS) entry which is preliminary data.</text>
</comment>
<accession>A0A2C5X996</accession>
<gene>
    <name evidence="1" type="ORF">CDD81_6795</name>
</gene>
<name>A0A2C5X996_9HYPO</name>
<dbReference type="OrthoDB" id="538640at2759"/>
<dbReference type="InterPro" id="IPR042184">
    <property type="entry name" value="YqeY/Aim41_N"/>
</dbReference>
<dbReference type="STRING" id="1399860.A0A2C5X996"/>
<dbReference type="Proteomes" id="UP000226192">
    <property type="component" value="Unassembled WGS sequence"/>
</dbReference>
<organism evidence="1 2">
    <name type="scientific">Ophiocordyceps australis</name>
    <dbReference type="NCBI Taxonomy" id="1399860"/>
    <lineage>
        <taxon>Eukaryota</taxon>
        <taxon>Fungi</taxon>
        <taxon>Dikarya</taxon>
        <taxon>Ascomycota</taxon>
        <taxon>Pezizomycotina</taxon>
        <taxon>Sordariomycetes</taxon>
        <taxon>Hypocreomycetidae</taxon>
        <taxon>Hypocreales</taxon>
        <taxon>Ophiocordycipitaceae</taxon>
        <taxon>Ophiocordyceps</taxon>
    </lineage>
</organism>
<dbReference type="AlphaFoldDB" id="A0A2C5X996"/>
<dbReference type="GO" id="GO:0016884">
    <property type="term" value="F:carbon-nitrogen ligase activity, with glutamine as amido-N-donor"/>
    <property type="evidence" value="ECO:0007669"/>
    <property type="project" value="InterPro"/>
</dbReference>
<reference evidence="1 2" key="1">
    <citation type="submission" date="2017-06" db="EMBL/GenBank/DDBJ databases">
        <title>Ant-infecting Ophiocordyceps genomes reveal a high diversity of potential behavioral manipulation genes and a possible major role for enterotoxins.</title>
        <authorList>
            <person name="De Bekker C."/>
            <person name="Evans H.C."/>
            <person name="Brachmann A."/>
            <person name="Hughes D.P."/>
        </authorList>
    </citation>
    <scope>NUCLEOTIDE SEQUENCE [LARGE SCALE GENOMIC DNA]</scope>
    <source>
        <strain evidence="1 2">Map64</strain>
    </source>
</reference>
<dbReference type="Gene3D" id="1.10.1510.10">
    <property type="entry name" value="Uncharacterised protein YqeY/AIM41 PF09424, N-terminal domain"/>
    <property type="match status" value="1"/>
</dbReference>
<keyword evidence="2" id="KW-1185">Reference proteome</keyword>